<accession>A0A964BRP5</accession>
<protein>
    <submittedName>
        <fullName evidence="1">Uncharacterized protein</fullName>
    </submittedName>
</protein>
<name>A0A964BRP5_9CYAN</name>
<evidence type="ECO:0000313" key="2">
    <source>
        <dbReference type="Proteomes" id="UP000729733"/>
    </source>
</evidence>
<dbReference type="AlphaFoldDB" id="A0A964BRP5"/>
<reference evidence="1" key="1">
    <citation type="journal article" date="2021" name="Antonie Van Leeuwenhoek">
        <title>Draft genome and description of Waterburya agarophytonicola gen. nov. sp. nov. (Pleurocapsales, Cyanobacteria): a seaweed symbiont.</title>
        <authorList>
            <person name="Bonthond G."/>
            <person name="Shalygin S."/>
            <person name="Bayer T."/>
            <person name="Weinberger F."/>
        </authorList>
    </citation>
    <scope>NUCLEOTIDE SEQUENCE</scope>
    <source>
        <strain evidence="1">KI4</strain>
    </source>
</reference>
<dbReference type="Proteomes" id="UP000729733">
    <property type="component" value="Unassembled WGS sequence"/>
</dbReference>
<evidence type="ECO:0000313" key="1">
    <source>
        <dbReference type="EMBL" id="MCC0178458.1"/>
    </source>
</evidence>
<dbReference type="RefSeq" id="WP_229641544.1">
    <property type="nucleotide sequence ID" value="NZ_JADWDC010000043.1"/>
</dbReference>
<sequence>MYVLSPQEAELRDKLEHQVRTGFVLRGQALRSIKRLQLYRDRFDNFESYCEDIFGFTMLYIERCMLAAETYYSIEKYLKTNGLNDPLPTKQRQLRPIFQAHLNPIEAGEVWVMAVNIALGKVPPASVVKSAVKSYLHQKYPPINPFAEGEICRIKSGVSGKQNCWCVVAEVKRDECVVDTWNDRFVVSVDDLMPMKFTHDESEQMLDLGERMTALSEVVELDEAALCLLKWLEKLNRATLNSLEERLLRVIEDEYLD</sequence>
<dbReference type="EMBL" id="JADWDC010000043">
    <property type="protein sequence ID" value="MCC0178458.1"/>
    <property type="molecule type" value="Genomic_DNA"/>
</dbReference>
<gene>
    <name evidence="1" type="ORF">I4641_15890</name>
</gene>
<organism evidence="1 2">
    <name type="scientific">Waterburya agarophytonicola KI4</name>
    <dbReference type="NCBI Taxonomy" id="2874699"/>
    <lineage>
        <taxon>Bacteria</taxon>
        <taxon>Bacillati</taxon>
        <taxon>Cyanobacteriota</taxon>
        <taxon>Cyanophyceae</taxon>
        <taxon>Pleurocapsales</taxon>
        <taxon>Hyellaceae</taxon>
        <taxon>Waterburya</taxon>
        <taxon>Waterburya agarophytonicola</taxon>
    </lineage>
</organism>
<comment type="caution">
    <text evidence="1">The sequence shown here is derived from an EMBL/GenBank/DDBJ whole genome shotgun (WGS) entry which is preliminary data.</text>
</comment>
<proteinExistence type="predicted"/>
<keyword evidence="2" id="KW-1185">Reference proteome</keyword>